<gene>
    <name evidence="1" type="ORF">PHYPO_G00030230</name>
</gene>
<protein>
    <submittedName>
        <fullName evidence="1">Uncharacterized protein</fullName>
    </submittedName>
</protein>
<accession>A0A5N5ML96</accession>
<proteinExistence type="predicted"/>
<organism evidence="1 2">
    <name type="scientific">Pangasianodon hypophthalmus</name>
    <name type="common">Striped catfish</name>
    <name type="synonym">Helicophagus hypophthalmus</name>
    <dbReference type="NCBI Taxonomy" id="310915"/>
    <lineage>
        <taxon>Eukaryota</taxon>
        <taxon>Metazoa</taxon>
        <taxon>Chordata</taxon>
        <taxon>Craniata</taxon>
        <taxon>Vertebrata</taxon>
        <taxon>Euteleostomi</taxon>
        <taxon>Actinopterygii</taxon>
        <taxon>Neopterygii</taxon>
        <taxon>Teleostei</taxon>
        <taxon>Ostariophysi</taxon>
        <taxon>Siluriformes</taxon>
        <taxon>Pangasiidae</taxon>
        <taxon>Pangasianodon</taxon>
    </lineage>
</organism>
<dbReference type="EMBL" id="VFJC01000013">
    <property type="protein sequence ID" value="KAB5555153.1"/>
    <property type="molecule type" value="Genomic_DNA"/>
</dbReference>
<dbReference type="AlphaFoldDB" id="A0A5N5ML96"/>
<keyword evidence="2" id="KW-1185">Reference proteome</keyword>
<evidence type="ECO:0000313" key="2">
    <source>
        <dbReference type="Proteomes" id="UP000327468"/>
    </source>
</evidence>
<comment type="caution">
    <text evidence="1">The sequence shown here is derived from an EMBL/GenBank/DDBJ whole genome shotgun (WGS) entry which is preliminary data.</text>
</comment>
<evidence type="ECO:0000313" key="1">
    <source>
        <dbReference type="EMBL" id="KAB5555153.1"/>
    </source>
</evidence>
<sequence length="210" mass="25026">MYRRKNHIPCMYNLISLSFTLGQNYGIKMYIGFTKFYVFCTNMSNIFNNSKELDVNSKKIIEASDLNQLKFSVQFNISEFKHEFKKFMMNIPKNKRKVVYGNRMFPQSLDLALIYEEWKQEGIQTAEQLASEMSVKIGESASEMMPIFDKLKPVIINWWDKNVNRSMLLNERFSDFIEKNVVLHYLDDIQHREHHPELFQIDCYCLANEE</sequence>
<dbReference type="Proteomes" id="UP000327468">
    <property type="component" value="Chromosome 12"/>
</dbReference>
<reference evidence="1 2" key="1">
    <citation type="submission" date="2019-06" db="EMBL/GenBank/DDBJ databases">
        <title>A chromosome-scale genome assembly of the striped catfish, Pangasianodon hypophthalmus.</title>
        <authorList>
            <person name="Wen M."/>
            <person name="Zahm M."/>
            <person name="Roques C."/>
            <person name="Cabau C."/>
            <person name="Klopp C."/>
            <person name="Donnadieu C."/>
            <person name="Jouanno E."/>
            <person name="Avarre J.-C."/>
            <person name="Campet M."/>
            <person name="Ha T.T.T."/>
            <person name="Dugue R."/>
            <person name="Lampietro C."/>
            <person name="Louis A."/>
            <person name="Herpin A."/>
            <person name="Echchiki A."/>
            <person name="Berthelot C."/>
            <person name="Parey E."/>
            <person name="Roest-Crollius H."/>
            <person name="Braasch I."/>
            <person name="Postlethwait J."/>
            <person name="Bobe J."/>
            <person name="Montfort J."/>
            <person name="Bouchez O."/>
            <person name="Begum T."/>
            <person name="Schartl M."/>
            <person name="Guiguen Y."/>
        </authorList>
    </citation>
    <scope>NUCLEOTIDE SEQUENCE [LARGE SCALE GENOMIC DNA]</scope>
    <source>
        <strain evidence="1 2">Indonesia</strain>
        <tissue evidence="1">Blood</tissue>
    </source>
</reference>
<name>A0A5N5ML96_PANHP</name>